<dbReference type="PANTHER" id="PTHR20997:SF2">
    <property type="entry name" value="EG:BACR42I17.2 PROTEIN-RELATED"/>
    <property type="match status" value="1"/>
</dbReference>
<feature type="chain" id="PRO_5022854735" evidence="1">
    <location>
        <begin position="27"/>
        <end position="279"/>
    </location>
</feature>
<evidence type="ECO:0000256" key="1">
    <source>
        <dbReference type="SAM" id="SignalP"/>
    </source>
</evidence>
<dbReference type="PANTHER" id="PTHR20997">
    <property type="entry name" value="EG:BACR42I17.2 PROTEIN-RELATED"/>
    <property type="match status" value="1"/>
</dbReference>
<organism evidence="2 3">
    <name type="scientific">Cinara cedri</name>
    <dbReference type="NCBI Taxonomy" id="506608"/>
    <lineage>
        <taxon>Eukaryota</taxon>
        <taxon>Metazoa</taxon>
        <taxon>Ecdysozoa</taxon>
        <taxon>Arthropoda</taxon>
        <taxon>Hexapoda</taxon>
        <taxon>Insecta</taxon>
        <taxon>Pterygota</taxon>
        <taxon>Neoptera</taxon>
        <taxon>Paraneoptera</taxon>
        <taxon>Hemiptera</taxon>
        <taxon>Sternorrhyncha</taxon>
        <taxon>Aphidomorpha</taxon>
        <taxon>Aphidoidea</taxon>
        <taxon>Aphididae</taxon>
        <taxon>Lachninae</taxon>
        <taxon>Cinara</taxon>
    </lineage>
</organism>
<dbReference type="Pfam" id="PF07165">
    <property type="entry name" value="DUF1397"/>
    <property type="match status" value="1"/>
</dbReference>
<protein>
    <submittedName>
        <fullName evidence="2">Uncharacterized protein</fullName>
    </submittedName>
</protein>
<accession>A0A5E4MWA5</accession>
<keyword evidence="3" id="KW-1185">Reference proteome</keyword>
<sequence>MNKFVSTTIFVILGVFGNWGVRDVEGYPNPNHMQIKINFSGLIPYNKAYNETTIEDEKMSLRKFCLANSKLNNSDNTVIKALDDYRTQVKSLINVTELKQDYSESKSNGEIDLVFKKYCAKLTKVNKYVLNFTSTVNKICQDDNEKKINITIFQNISEALLSTLCHDKDNHIPLFYTIRDPDCLMHKKESIQRCVNKSFSLNETTALTVEDGLCESLSFLQECIVAELVKCNDPESIMLVDLYFKVLRLSTPCSSLLNTIFSSLRMIFITEINKKRNTF</sequence>
<dbReference type="OrthoDB" id="6512861at2759"/>
<dbReference type="InterPro" id="IPR009832">
    <property type="entry name" value="DUF1397"/>
</dbReference>
<name>A0A5E4MWA5_9HEMI</name>
<dbReference type="AlphaFoldDB" id="A0A5E4MWA5"/>
<gene>
    <name evidence="2" type="ORF">CINCED_3A023775</name>
</gene>
<keyword evidence="1" id="KW-0732">Signal</keyword>
<evidence type="ECO:0000313" key="3">
    <source>
        <dbReference type="Proteomes" id="UP000325440"/>
    </source>
</evidence>
<dbReference type="EMBL" id="CABPRJ010001010">
    <property type="protein sequence ID" value="VVC34731.1"/>
    <property type="molecule type" value="Genomic_DNA"/>
</dbReference>
<feature type="signal peptide" evidence="1">
    <location>
        <begin position="1"/>
        <end position="26"/>
    </location>
</feature>
<evidence type="ECO:0000313" key="2">
    <source>
        <dbReference type="EMBL" id="VVC34731.1"/>
    </source>
</evidence>
<dbReference type="Proteomes" id="UP000325440">
    <property type="component" value="Unassembled WGS sequence"/>
</dbReference>
<reference evidence="2 3" key="1">
    <citation type="submission" date="2019-08" db="EMBL/GenBank/DDBJ databases">
        <authorList>
            <person name="Alioto T."/>
            <person name="Alioto T."/>
            <person name="Gomez Garrido J."/>
        </authorList>
    </citation>
    <scope>NUCLEOTIDE SEQUENCE [LARGE SCALE GENOMIC DNA]</scope>
</reference>
<proteinExistence type="predicted"/>